<reference evidence="1 2" key="1">
    <citation type="submission" date="2020-10" db="EMBL/GenBank/DDBJ databases">
        <title>Ca. Dormibacterota MAGs.</title>
        <authorList>
            <person name="Montgomery K."/>
        </authorList>
    </citation>
    <scope>NUCLEOTIDE SEQUENCE [LARGE SCALE GENOMIC DNA]</scope>
    <source>
        <strain evidence="1">Mitchell_Peninsula_5</strain>
    </source>
</reference>
<dbReference type="Proteomes" id="UP000614410">
    <property type="component" value="Unassembled WGS sequence"/>
</dbReference>
<comment type="caution">
    <text evidence="1">The sequence shown here is derived from an EMBL/GenBank/DDBJ whole genome shotgun (WGS) entry which is preliminary data.</text>
</comment>
<name>A0A934KIH8_9BACT</name>
<evidence type="ECO:0000313" key="1">
    <source>
        <dbReference type="EMBL" id="MBJ7610076.1"/>
    </source>
</evidence>
<gene>
    <name evidence="1" type="ORF">JF887_11700</name>
</gene>
<protein>
    <submittedName>
        <fullName evidence="1">Uncharacterized protein</fullName>
    </submittedName>
</protein>
<proteinExistence type="predicted"/>
<organism evidence="1 2">
    <name type="scientific">Candidatus Amunia macphersoniae</name>
    <dbReference type="NCBI Taxonomy" id="3127014"/>
    <lineage>
        <taxon>Bacteria</taxon>
        <taxon>Bacillati</taxon>
        <taxon>Candidatus Dormiibacterota</taxon>
        <taxon>Candidatus Dormibacteria</taxon>
        <taxon>Candidatus Aeolococcales</taxon>
        <taxon>Candidatus Aeolococcaceae</taxon>
        <taxon>Candidatus Amunia</taxon>
    </lineage>
</organism>
<accession>A0A934KIH8</accession>
<dbReference type="AlphaFoldDB" id="A0A934KIH8"/>
<dbReference type="EMBL" id="JAEKNN010000054">
    <property type="protein sequence ID" value="MBJ7610076.1"/>
    <property type="molecule type" value="Genomic_DNA"/>
</dbReference>
<sequence>MTQVRFDQSTGRLQLDQATFDCLLRSVRGDADPGPEVSALGQAGVLQSGTLHPLLDSGLRAVTQPVCRLQVALTEELGPAKAGEGWVCADTAALLLDLPDGSRDFVTVHSSFLPAAIARLVGLGPRPRGGAEPVPLGADLLEGVHSADPARRQRACGELNGILRGAPARPPIASWRIWRAEMTWNGREGGVSGRSVQVTDADAGLLLAQTEGGHATLWPTTPTAVWRLLIRMLPDTAELRGVAAA</sequence>
<evidence type="ECO:0000313" key="2">
    <source>
        <dbReference type="Proteomes" id="UP000614410"/>
    </source>
</evidence>